<dbReference type="GO" id="GO:0016020">
    <property type="term" value="C:membrane"/>
    <property type="evidence" value="ECO:0007669"/>
    <property type="project" value="UniProtKB-SubCell"/>
</dbReference>
<dbReference type="AlphaFoldDB" id="A0A434AW21"/>
<feature type="transmembrane region" description="Helical" evidence="6">
    <location>
        <begin position="114"/>
        <end position="131"/>
    </location>
</feature>
<feature type="transmembrane region" description="Helical" evidence="6">
    <location>
        <begin position="46"/>
        <end position="67"/>
    </location>
</feature>
<keyword evidence="8" id="KW-1185">Reference proteome</keyword>
<dbReference type="Proteomes" id="UP000282985">
    <property type="component" value="Unassembled WGS sequence"/>
</dbReference>
<dbReference type="InterPro" id="IPR000537">
    <property type="entry name" value="UbiA_prenyltransferase"/>
</dbReference>
<evidence type="ECO:0000256" key="5">
    <source>
        <dbReference type="ARBA" id="ARBA00023136"/>
    </source>
</evidence>
<dbReference type="OrthoDB" id="9811562at2"/>
<evidence type="ECO:0000256" key="3">
    <source>
        <dbReference type="ARBA" id="ARBA00022692"/>
    </source>
</evidence>
<dbReference type="PANTHER" id="PTHR42723">
    <property type="entry name" value="CHLOROPHYLL SYNTHASE"/>
    <property type="match status" value="1"/>
</dbReference>
<evidence type="ECO:0000313" key="7">
    <source>
        <dbReference type="EMBL" id="RUT78671.1"/>
    </source>
</evidence>
<dbReference type="InterPro" id="IPR050475">
    <property type="entry name" value="Prenyltransferase_related"/>
</dbReference>
<dbReference type="InterPro" id="IPR044878">
    <property type="entry name" value="UbiA_sf"/>
</dbReference>
<evidence type="ECO:0000256" key="4">
    <source>
        <dbReference type="ARBA" id="ARBA00022989"/>
    </source>
</evidence>
<feature type="transmembrane region" description="Helical" evidence="6">
    <location>
        <begin position="88"/>
        <end position="108"/>
    </location>
</feature>
<dbReference type="Gene3D" id="1.10.357.140">
    <property type="entry name" value="UbiA prenyltransferase"/>
    <property type="match status" value="1"/>
</dbReference>
<name>A0A434AW21_9BACT</name>
<feature type="transmembrane region" description="Helical" evidence="6">
    <location>
        <begin position="293"/>
        <end position="314"/>
    </location>
</feature>
<sequence>MNNYLKLIRFPNLMIIAMTQYVMRYFIIQPILGINSIKLQFADIDFALLVLATVCMAAAGYIINDYFDTKADRINQKDVIVGRKIKRRVAMILHQLFAFTSIVLGGYISYKVGHWKFVFLFFMAGGLFWFYSTSYKYYFLLGSFLISLLAAAVPFLVVIYEIPPLNKTYAEVLIASKTNFNYLLYWVGAFSYFSFFGVLISQFVRDLVSTKGDREINRKSLPVVIGMKWAKVVIIALLLFLCSSVFGVWDQFLNAPLDKITPWYFSLLIILPLLFLAYRVYKYKEGNKFKTGIVLLRMVILSGIAYAFVVNYIIHHSNF</sequence>
<gene>
    <name evidence="7" type="ORF">DLK05_07510</name>
</gene>
<feature type="transmembrane region" description="Helical" evidence="6">
    <location>
        <begin position="138"/>
        <end position="162"/>
    </location>
</feature>
<feature type="transmembrane region" description="Helical" evidence="6">
    <location>
        <begin position="12"/>
        <end position="34"/>
    </location>
</feature>
<keyword evidence="3 6" id="KW-0812">Transmembrane</keyword>
<dbReference type="EMBL" id="RJJX01000007">
    <property type="protein sequence ID" value="RUT78671.1"/>
    <property type="molecule type" value="Genomic_DNA"/>
</dbReference>
<comment type="caution">
    <text evidence="7">The sequence shown here is derived from an EMBL/GenBank/DDBJ whole genome shotgun (WGS) entry which is preliminary data.</text>
</comment>
<dbReference type="GO" id="GO:0016765">
    <property type="term" value="F:transferase activity, transferring alkyl or aryl (other than methyl) groups"/>
    <property type="evidence" value="ECO:0007669"/>
    <property type="project" value="InterPro"/>
</dbReference>
<feature type="transmembrane region" description="Helical" evidence="6">
    <location>
        <begin position="229"/>
        <end position="249"/>
    </location>
</feature>
<evidence type="ECO:0000256" key="6">
    <source>
        <dbReference type="SAM" id="Phobius"/>
    </source>
</evidence>
<keyword evidence="4 6" id="KW-1133">Transmembrane helix</keyword>
<comment type="subcellular location">
    <subcellularLocation>
        <location evidence="1">Membrane</location>
        <topology evidence="1">Multi-pass membrane protein</topology>
    </subcellularLocation>
</comment>
<dbReference type="RefSeq" id="WP_127343370.1">
    <property type="nucleotide sequence ID" value="NZ_RJJX01000007.1"/>
</dbReference>
<feature type="transmembrane region" description="Helical" evidence="6">
    <location>
        <begin position="261"/>
        <end position="281"/>
    </location>
</feature>
<evidence type="ECO:0008006" key="9">
    <source>
        <dbReference type="Google" id="ProtNLM"/>
    </source>
</evidence>
<dbReference type="PANTHER" id="PTHR42723:SF1">
    <property type="entry name" value="CHLOROPHYLL SYNTHASE, CHLOROPLASTIC"/>
    <property type="match status" value="1"/>
</dbReference>
<organism evidence="7 8">
    <name type="scientific">Ancylomarina longa</name>
    <dbReference type="NCBI Taxonomy" id="2487017"/>
    <lineage>
        <taxon>Bacteria</taxon>
        <taxon>Pseudomonadati</taxon>
        <taxon>Bacteroidota</taxon>
        <taxon>Bacteroidia</taxon>
        <taxon>Marinilabiliales</taxon>
        <taxon>Marinifilaceae</taxon>
        <taxon>Ancylomarina</taxon>
    </lineage>
</organism>
<keyword evidence="2" id="KW-1003">Cell membrane</keyword>
<accession>A0A434AW21</accession>
<keyword evidence="5 6" id="KW-0472">Membrane</keyword>
<dbReference type="Pfam" id="PF01040">
    <property type="entry name" value="UbiA"/>
    <property type="match status" value="1"/>
</dbReference>
<proteinExistence type="predicted"/>
<evidence type="ECO:0000313" key="8">
    <source>
        <dbReference type="Proteomes" id="UP000282985"/>
    </source>
</evidence>
<feature type="transmembrane region" description="Helical" evidence="6">
    <location>
        <begin position="182"/>
        <end position="208"/>
    </location>
</feature>
<evidence type="ECO:0000256" key="2">
    <source>
        <dbReference type="ARBA" id="ARBA00022475"/>
    </source>
</evidence>
<evidence type="ECO:0000256" key="1">
    <source>
        <dbReference type="ARBA" id="ARBA00004141"/>
    </source>
</evidence>
<reference evidence="7 8" key="1">
    <citation type="submission" date="2018-11" db="EMBL/GenBank/DDBJ databases">
        <title>Parancylomarina longa gen. nov., sp. nov., isolated from sediments of southern Okinawa.</title>
        <authorList>
            <person name="Fu T."/>
        </authorList>
    </citation>
    <scope>NUCLEOTIDE SEQUENCE [LARGE SCALE GENOMIC DNA]</scope>
    <source>
        <strain evidence="7 8">T3-2 S1-C</strain>
    </source>
</reference>
<protein>
    <recommendedName>
        <fullName evidence="9">Prenyltransferase</fullName>
    </recommendedName>
</protein>